<sequence length="185" mass="21542">GFNLQSQKAPNVMLFLLKMTEKRDLLIKKLISALTTLKNAHSNFVKFYVQDVLVAAFQTGIAKIDFKDDERRIIGSLIKDVIKKIDEFIFEVGYSFEHNEASNCMVFRSGLQFMFDNFKSFPVSQSETLEDTFKYFNNTESIETLDEALHKWKENTDSLAFDDIIFDKEDITRPNDVPSSHIWWC</sequence>
<comment type="caution">
    <text evidence="1">The sequence shown here is derived from an EMBL/GenBank/DDBJ whole genome shotgun (WGS) entry which is preliminary data.</text>
</comment>
<feature type="non-terminal residue" evidence="1">
    <location>
        <position position="1"/>
    </location>
</feature>
<protein>
    <submittedName>
        <fullName evidence="1">Uncharacterized protein</fullName>
    </submittedName>
</protein>
<keyword evidence="2" id="KW-1185">Reference proteome</keyword>
<accession>A0A814QXQ3</accession>
<evidence type="ECO:0000313" key="2">
    <source>
        <dbReference type="Proteomes" id="UP000663879"/>
    </source>
</evidence>
<dbReference type="Proteomes" id="UP000663879">
    <property type="component" value="Unassembled WGS sequence"/>
</dbReference>
<evidence type="ECO:0000313" key="1">
    <source>
        <dbReference type="EMBL" id="CAF1125983.1"/>
    </source>
</evidence>
<proteinExistence type="predicted"/>
<reference evidence="1" key="1">
    <citation type="submission" date="2021-02" db="EMBL/GenBank/DDBJ databases">
        <authorList>
            <person name="Nowell W R."/>
        </authorList>
    </citation>
    <scope>NUCLEOTIDE SEQUENCE</scope>
    <source>
        <strain evidence="1">Ploen Becks lab</strain>
    </source>
</reference>
<dbReference type="OrthoDB" id="7408822at2759"/>
<name>A0A814QXQ3_9BILA</name>
<gene>
    <name evidence="1" type="ORF">OXX778_LOCUS22255</name>
</gene>
<organism evidence="1 2">
    <name type="scientific">Brachionus calyciflorus</name>
    <dbReference type="NCBI Taxonomy" id="104777"/>
    <lineage>
        <taxon>Eukaryota</taxon>
        <taxon>Metazoa</taxon>
        <taxon>Spiralia</taxon>
        <taxon>Gnathifera</taxon>
        <taxon>Rotifera</taxon>
        <taxon>Eurotatoria</taxon>
        <taxon>Monogononta</taxon>
        <taxon>Pseudotrocha</taxon>
        <taxon>Ploima</taxon>
        <taxon>Brachionidae</taxon>
        <taxon>Brachionus</taxon>
    </lineage>
</organism>
<dbReference type="AlphaFoldDB" id="A0A814QXQ3"/>
<dbReference type="EMBL" id="CAJNOC010009200">
    <property type="protein sequence ID" value="CAF1125983.1"/>
    <property type="molecule type" value="Genomic_DNA"/>
</dbReference>